<gene>
    <name evidence="2" type="ORF">EAE98_009991</name>
</gene>
<evidence type="ECO:0000313" key="3">
    <source>
        <dbReference type="Proteomes" id="UP000783213"/>
    </source>
</evidence>
<evidence type="ECO:0000256" key="1">
    <source>
        <dbReference type="SAM" id="MobiDB-lite"/>
    </source>
</evidence>
<evidence type="ECO:0000313" key="2">
    <source>
        <dbReference type="EMBL" id="KAF7917963.1"/>
    </source>
</evidence>
<dbReference type="GeneID" id="62236762"/>
<organism evidence="2 3">
    <name type="scientific">Botrytis deweyae</name>
    <dbReference type="NCBI Taxonomy" id="2478750"/>
    <lineage>
        <taxon>Eukaryota</taxon>
        <taxon>Fungi</taxon>
        <taxon>Dikarya</taxon>
        <taxon>Ascomycota</taxon>
        <taxon>Pezizomycotina</taxon>
        <taxon>Leotiomycetes</taxon>
        <taxon>Helotiales</taxon>
        <taxon>Sclerotiniaceae</taxon>
        <taxon>Botrytis</taxon>
    </lineage>
</organism>
<feature type="region of interest" description="Disordered" evidence="1">
    <location>
        <begin position="1"/>
        <end position="23"/>
    </location>
</feature>
<protein>
    <submittedName>
        <fullName evidence="2">Uncharacterized protein</fullName>
    </submittedName>
</protein>
<reference evidence="2 3" key="1">
    <citation type="journal article" date="2020" name="Genome Biol. Evol.">
        <title>Comparative genomics of Sclerotiniaceae.</title>
        <authorList>
            <person name="Valero Jimenez C.A."/>
            <person name="Steentjes M."/>
            <person name="Scholten O.E."/>
            <person name="Van Kan J.A.L."/>
        </authorList>
    </citation>
    <scope>NUCLEOTIDE SEQUENCE [LARGE SCALE GENOMIC DNA]</scope>
    <source>
        <strain evidence="2 3">B1</strain>
    </source>
</reference>
<accession>A0ABQ7IA53</accession>
<dbReference type="EMBL" id="RCSX01000032">
    <property type="protein sequence ID" value="KAF7917963.1"/>
    <property type="molecule type" value="Genomic_DNA"/>
</dbReference>
<dbReference type="Proteomes" id="UP000783213">
    <property type="component" value="Unassembled WGS sequence"/>
</dbReference>
<name>A0ABQ7IA53_9HELO</name>
<comment type="caution">
    <text evidence="2">The sequence shown here is derived from an EMBL/GenBank/DDBJ whole genome shotgun (WGS) entry which is preliminary data.</text>
</comment>
<sequence length="161" mass="18124">MSVEQVAQSGHLRKKSVSDNCPGSPAIEESLTLFKRSESTTNDVSETVAQLPVMQLPPNTRGVSCHYSGGWEHEHGQMADLRTMNFRPAQSVMPDLTAKGQQKVLIKFVDDPVVVEGMRIEESGGLIVWRSWEPKHIFVDDNGDRMDVIFKRDMISWVRNV</sequence>
<dbReference type="RefSeq" id="XP_038806075.1">
    <property type="nucleotide sequence ID" value="XM_038957612.1"/>
</dbReference>
<proteinExistence type="predicted"/>
<keyword evidence="3" id="KW-1185">Reference proteome</keyword>